<evidence type="ECO:0000256" key="1">
    <source>
        <dbReference type="ARBA" id="ARBA00004613"/>
    </source>
</evidence>
<evidence type="ECO:0008006" key="7">
    <source>
        <dbReference type="Google" id="ProtNLM"/>
    </source>
</evidence>
<dbReference type="GO" id="GO:0004601">
    <property type="term" value="F:peroxidase activity"/>
    <property type="evidence" value="ECO:0007669"/>
    <property type="project" value="InterPro"/>
</dbReference>
<dbReference type="PANTHER" id="PTHR11475:SF4">
    <property type="entry name" value="CHORION PEROXIDASE"/>
    <property type="match status" value="1"/>
</dbReference>
<evidence type="ECO:0000256" key="4">
    <source>
        <dbReference type="PIRSR" id="PIRSR619791-2"/>
    </source>
</evidence>
<dbReference type="Proteomes" id="UP000663852">
    <property type="component" value="Unassembled WGS sequence"/>
</dbReference>
<proteinExistence type="predicted"/>
<keyword evidence="4" id="KW-0479">Metal-binding</keyword>
<dbReference type="GO" id="GO:0020037">
    <property type="term" value="F:heme binding"/>
    <property type="evidence" value="ECO:0007669"/>
    <property type="project" value="InterPro"/>
</dbReference>
<dbReference type="OrthoDB" id="823504at2759"/>
<dbReference type="GO" id="GO:0005576">
    <property type="term" value="C:extracellular region"/>
    <property type="evidence" value="ECO:0007669"/>
    <property type="project" value="UniProtKB-SubCell"/>
</dbReference>
<dbReference type="EMBL" id="CAJNOJ010000074">
    <property type="protein sequence ID" value="CAF1039327.1"/>
    <property type="molecule type" value="Genomic_DNA"/>
</dbReference>
<keyword evidence="4" id="KW-0349">Heme</keyword>
<name>A0A814JHB3_ADIRI</name>
<dbReference type="InterPro" id="IPR019791">
    <property type="entry name" value="Haem_peroxidase_animal"/>
</dbReference>
<comment type="caution">
    <text evidence="5">The sequence shown here is derived from an EMBL/GenBank/DDBJ whole genome shotgun (WGS) entry which is preliminary data.</text>
</comment>
<sequence length="1329" mass="154289">MLFKFCGLYKELDLRYCSLSIFRHFSHEIIMKDEWRLNLTTLKIGNPYRCPQMTILADEVIKLFMKNSFIRKDNQNNNSLTLLRMMKSLKKKNVESLFPQLNTLIVFQNITMDENCRDIFLYGIACGSSLRTLKWRTCSYQTHHSKSFFDWLFQRSISLQKYHFENTLGESGFELSYHHTLINNYQFHQSLLDLKINILNLSTLFVLLHYLPKLQWLDVHISDPIEAKNDLDEHLLTTMNYPIELHTVKLRSLDVRGRGCYVLENLLLKFLQSLEYLSISMYHRCENEPELNYNGYSLSILCRKLIHLRSFHFAIQIQMFEKADEVIVHNFTKTFTTPFWLNGPFGCKRVCVDFEHMCGRIQMFSLPYTFSDKNLIHSTNLMNIEFNTDLEENPRSENLSQKLATLWFGMHRLFLLFDKDQTLPSLFIPTLHCPSSQGKTLILSQRRGIMSENLANQTQLTHFNALRFFDLIDTNSNNNLQELVSWLQILPNVICLEICLTEFKYWLTNYTNNLHLCSFFQRLQRLHIDCSSLINRQMNEEVYHLFLSYIIDKDRFPQLKCLRLKCCKNVGSSWENIDQWIGFILTHTNEHRLTCVRFDFIEKEKEKTEMNICNQIMSIVQPSSIIVVHQFDDLNEYKDKGHRVPFPECLLSGSKQNYLESSSLGDLFNKALRAEEKSLMNERYENKKHNYDDLMDYDAYGSRKDYSKSRQAATAAVRLTQDIMTVLACDLNGTDAKNLDHFLQKFKMPEEFCKYHEKPNCDHQKKYRTSTGICNNLERPYEGSSQTAYARIITADYDDHLSKPRRKAYGYGLLPSCRQVSLAFGSKPIFSREYNNFFAVFGQFIGHDISLATPATDTYLTPISSCTCGSKYDWNKCTVIDIKPDDPYLRGQKCMAFPATAQAFKNQICSLGVKEQMNGNTHIPDLSILYGNTVRTAAIVRSGDGLLKSTRTHWSKLEMPPAQREGKSCVDATYKQPCFAGGDSRLMVTLGFTSVQTIFLRKHNELARALKDLNHHWGNDKLYEEARKINIAFFQDILYTKWLPLLFNTDEFKEIFGQIGESSYNVNIPPVVFNEVASAAFRLHTLVRDLFSRCTPDGNRIDELWLHDISAKAKYAYDMENNGLDSIICGLFYDYGFAHDGNFAHQIHNRLFESVNKYGQLWRNDLVAINICRGREHGIRGYNAYREYCKLPKAYTFEDFGDTINYDGIQFLKKNYGHPEDVDLFVGLNLEDTLPGALIGPVSACLLGLQFKALRDGDRLFYSHPGVFTPGQLQTIVDYPFHCFICSVVDIDKVPLNPFKPPNDSDNVLKSCRECADFDLRDWVETQSA</sequence>
<evidence type="ECO:0000313" key="6">
    <source>
        <dbReference type="Proteomes" id="UP000663852"/>
    </source>
</evidence>
<dbReference type="GO" id="GO:0046872">
    <property type="term" value="F:metal ion binding"/>
    <property type="evidence" value="ECO:0007669"/>
    <property type="project" value="UniProtKB-KW"/>
</dbReference>
<dbReference type="InterPro" id="IPR010255">
    <property type="entry name" value="Haem_peroxidase_sf"/>
</dbReference>
<dbReference type="SUPFAM" id="SSF48113">
    <property type="entry name" value="Heme-dependent peroxidases"/>
    <property type="match status" value="1"/>
</dbReference>
<feature type="binding site" description="axial binding residue" evidence="4">
    <location>
        <position position="1084"/>
    </location>
    <ligand>
        <name>heme b</name>
        <dbReference type="ChEBI" id="CHEBI:60344"/>
    </ligand>
    <ligandPart>
        <name>Fe</name>
        <dbReference type="ChEBI" id="CHEBI:18248"/>
    </ligandPart>
</feature>
<dbReference type="PROSITE" id="PS50292">
    <property type="entry name" value="PEROXIDASE_3"/>
    <property type="match status" value="1"/>
</dbReference>
<gene>
    <name evidence="5" type="ORF">EDS130_LOCUS16839</name>
</gene>
<dbReference type="GO" id="GO:0006979">
    <property type="term" value="P:response to oxidative stress"/>
    <property type="evidence" value="ECO:0007669"/>
    <property type="project" value="InterPro"/>
</dbReference>
<reference evidence="5" key="1">
    <citation type="submission" date="2021-02" db="EMBL/GenBank/DDBJ databases">
        <authorList>
            <person name="Nowell W R."/>
        </authorList>
    </citation>
    <scope>NUCLEOTIDE SEQUENCE</scope>
</reference>
<dbReference type="InterPro" id="IPR037120">
    <property type="entry name" value="Haem_peroxidase_sf_animal"/>
</dbReference>
<dbReference type="PANTHER" id="PTHR11475">
    <property type="entry name" value="OXIDASE/PEROXIDASE"/>
    <property type="match status" value="1"/>
</dbReference>
<protein>
    <recommendedName>
        <fullName evidence="7">Peroxidase</fullName>
    </recommendedName>
</protein>
<accession>A0A814JHB3</accession>
<dbReference type="Pfam" id="PF03098">
    <property type="entry name" value="An_peroxidase"/>
    <property type="match status" value="1"/>
</dbReference>
<keyword evidence="4" id="KW-0408">Iron</keyword>
<dbReference type="PRINTS" id="PR00457">
    <property type="entry name" value="ANPEROXIDASE"/>
</dbReference>
<comment type="subcellular location">
    <subcellularLocation>
        <location evidence="1">Secreted</location>
    </subcellularLocation>
</comment>
<evidence type="ECO:0000256" key="3">
    <source>
        <dbReference type="ARBA" id="ARBA00023180"/>
    </source>
</evidence>
<keyword evidence="2" id="KW-0964">Secreted</keyword>
<keyword evidence="3" id="KW-0325">Glycoprotein</keyword>
<organism evidence="5 6">
    <name type="scientific">Adineta ricciae</name>
    <name type="common">Rotifer</name>
    <dbReference type="NCBI Taxonomy" id="249248"/>
    <lineage>
        <taxon>Eukaryota</taxon>
        <taxon>Metazoa</taxon>
        <taxon>Spiralia</taxon>
        <taxon>Gnathifera</taxon>
        <taxon>Rotifera</taxon>
        <taxon>Eurotatoria</taxon>
        <taxon>Bdelloidea</taxon>
        <taxon>Adinetida</taxon>
        <taxon>Adinetidae</taxon>
        <taxon>Adineta</taxon>
    </lineage>
</organism>
<evidence type="ECO:0000313" key="5">
    <source>
        <dbReference type="EMBL" id="CAF1039327.1"/>
    </source>
</evidence>
<evidence type="ECO:0000256" key="2">
    <source>
        <dbReference type="ARBA" id="ARBA00022525"/>
    </source>
</evidence>
<dbReference type="Gene3D" id="1.10.640.10">
    <property type="entry name" value="Haem peroxidase domain superfamily, animal type"/>
    <property type="match status" value="1"/>
</dbReference>